<protein>
    <submittedName>
        <fullName evidence="2">Enoyl-CoA hydratase</fullName>
    </submittedName>
</protein>
<comment type="caution">
    <text evidence="2">The sequence shown here is derived from an EMBL/GenBank/DDBJ whole genome shotgun (WGS) entry which is preliminary data.</text>
</comment>
<dbReference type="Proteomes" id="UP000609064">
    <property type="component" value="Unassembled WGS sequence"/>
</dbReference>
<evidence type="ECO:0000259" key="1">
    <source>
        <dbReference type="Pfam" id="PF01575"/>
    </source>
</evidence>
<organism evidence="2 3">
    <name type="scientific">Emticicia aquatilis</name>
    <dbReference type="NCBI Taxonomy" id="1537369"/>
    <lineage>
        <taxon>Bacteria</taxon>
        <taxon>Pseudomonadati</taxon>
        <taxon>Bacteroidota</taxon>
        <taxon>Cytophagia</taxon>
        <taxon>Cytophagales</taxon>
        <taxon>Leadbetterellaceae</taxon>
        <taxon>Emticicia</taxon>
    </lineage>
</organism>
<evidence type="ECO:0000313" key="3">
    <source>
        <dbReference type="Proteomes" id="UP000609064"/>
    </source>
</evidence>
<feature type="domain" description="MaoC-like" evidence="1">
    <location>
        <begin position="10"/>
        <end position="113"/>
    </location>
</feature>
<dbReference type="InterPro" id="IPR029069">
    <property type="entry name" value="HotDog_dom_sf"/>
</dbReference>
<dbReference type="PANTHER" id="PTHR43437:SF3">
    <property type="entry name" value="HYDROXYACYL-THIOESTER DEHYDRATASE TYPE 2, MITOCHONDRIAL"/>
    <property type="match status" value="1"/>
</dbReference>
<dbReference type="GO" id="GO:0006633">
    <property type="term" value="P:fatty acid biosynthetic process"/>
    <property type="evidence" value="ECO:0007669"/>
    <property type="project" value="TreeGrafter"/>
</dbReference>
<evidence type="ECO:0000313" key="2">
    <source>
        <dbReference type="EMBL" id="GGD46056.1"/>
    </source>
</evidence>
<dbReference type="InterPro" id="IPR050965">
    <property type="entry name" value="UPF0336/Enoyl-CoA_hydratase"/>
</dbReference>
<dbReference type="PANTHER" id="PTHR43437">
    <property type="entry name" value="HYDROXYACYL-THIOESTER DEHYDRATASE TYPE 2, MITOCHONDRIAL-RELATED"/>
    <property type="match status" value="1"/>
</dbReference>
<reference evidence="2" key="1">
    <citation type="journal article" date="2014" name="Int. J. Syst. Evol. Microbiol.">
        <title>Complete genome sequence of Corynebacterium casei LMG S-19264T (=DSM 44701T), isolated from a smear-ripened cheese.</title>
        <authorList>
            <consortium name="US DOE Joint Genome Institute (JGI-PGF)"/>
            <person name="Walter F."/>
            <person name="Albersmeier A."/>
            <person name="Kalinowski J."/>
            <person name="Ruckert C."/>
        </authorList>
    </citation>
    <scope>NUCLEOTIDE SEQUENCE</scope>
    <source>
        <strain evidence="2">CGMCC 1.15958</strain>
    </source>
</reference>
<dbReference type="InterPro" id="IPR002539">
    <property type="entry name" value="MaoC-like_dom"/>
</dbReference>
<dbReference type="Pfam" id="PF01575">
    <property type="entry name" value="MaoC_dehydratas"/>
    <property type="match status" value="1"/>
</dbReference>
<reference evidence="2" key="2">
    <citation type="submission" date="2020-09" db="EMBL/GenBank/DDBJ databases">
        <authorList>
            <person name="Sun Q."/>
            <person name="Zhou Y."/>
        </authorList>
    </citation>
    <scope>NUCLEOTIDE SEQUENCE</scope>
    <source>
        <strain evidence="2">CGMCC 1.15958</strain>
    </source>
</reference>
<name>A0A916YIF7_9BACT</name>
<proteinExistence type="predicted"/>
<dbReference type="CDD" id="cd03449">
    <property type="entry name" value="R_hydratase"/>
    <property type="match status" value="1"/>
</dbReference>
<dbReference type="GO" id="GO:0019171">
    <property type="term" value="F:(3R)-hydroxyacyl-[acyl-carrier-protein] dehydratase activity"/>
    <property type="evidence" value="ECO:0007669"/>
    <property type="project" value="TreeGrafter"/>
</dbReference>
<dbReference type="SUPFAM" id="SSF54637">
    <property type="entry name" value="Thioesterase/thiol ester dehydrase-isomerase"/>
    <property type="match status" value="1"/>
</dbReference>
<dbReference type="RefSeq" id="WP_188764685.1">
    <property type="nucleotide sequence ID" value="NZ_BMKK01000001.1"/>
</dbReference>
<keyword evidence="3" id="KW-1185">Reference proteome</keyword>
<accession>A0A916YIF7</accession>
<dbReference type="EMBL" id="BMKK01000001">
    <property type="protein sequence ID" value="GGD46056.1"/>
    <property type="molecule type" value="Genomic_DNA"/>
</dbReference>
<gene>
    <name evidence="2" type="ORF">GCM10011514_07590</name>
</gene>
<dbReference type="AlphaFoldDB" id="A0A916YIF7"/>
<sequence>MLLEIGDTYRQSFSFSQEDVIKFAEVTGDKNPLHLDAEFAATTRFKRPIIHGHLSSSVFTRILGMEFPGEGSVYMKQETEYLFPMFVDTEYEVIFTVMSVDREKHVAEITGEVYIKGTSRRTIRGLATLMHLTKI</sequence>
<dbReference type="Gene3D" id="3.10.129.10">
    <property type="entry name" value="Hotdog Thioesterase"/>
    <property type="match status" value="1"/>
</dbReference>